<accession>A0A835WD16</accession>
<reference evidence="1" key="1">
    <citation type="journal article" date="2020" name="bioRxiv">
        <title>Comparative genomics of Chlamydomonas.</title>
        <authorList>
            <person name="Craig R.J."/>
            <person name="Hasan A.R."/>
            <person name="Ness R.W."/>
            <person name="Keightley P.D."/>
        </authorList>
    </citation>
    <scope>NUCLEOTIDE SEQUENCE</scope>
    <source>
        <strain evidence="1">CCAP 11/173</strain>
    </source>
</reference>
<comment type="caution">
    <text evidence="1">The sequence shown here is derived from an EMBL/GenBank/DDBJ whole genome shotgun (WGS) entry which is preliminary data.</text>
</comment>
<name>A0A835WD16_9CHLO</name>
<dbReference type="Proteomes" id="UP000613740">
    <property type="component" value="Unassembled WGS sequence"/>
</dbReference>
<proteinExistence type="predicted"/>
<organism evidence="1 2">
    <name type="scientific">Chlamydomonas schloesseri</name>
    <dbReference type="NCBI Taxonomy" id="2026947"/>
    <lineage>
        <taxon>Eukaryota</taxon>
        <taxon>Viridiplantae</taxon>
        <taxon>Chlorophyta</taxon>
        <taxon>core chlorophytes</taxon>
        <taxon>Chlorophyceae</taxon>
        <taxon>CS clade</taxon>
        <taxon>Chlamydomonadales</taxon>
        <taxon>Chlamydomonadaceae</taxon>
        <taxon>Chlamydomonas</taxon>
    </lineage>
</organism>
<evidence type="ECO:0000313" key="1">
    <source>
        <dbReference type="EMBL" id="KAG2445054.1"/>
    </source>
</evidence>
<dbReference type="OrthoDB" id="537586at2759"/>
<protein>
    <submittedName>
        <fullName evidence="1">Uncharacterized protein</fullName>
    </submittedName>
</protein>
<dbReference type="EMBL" id="JAEHOD010000028">
    <property type="protein sequence ID" value="KAG2445054.1"/>
    <property type="molecule type" value="Genomic_DNA"/>
</dbReference>
<evidence type="ECO:0000313" key="2">
    <source>
        <dbReference type="Proteomes" id="UP000613740"/>
    </source>
</evidence>
<gene>
    <name evidence="1" type="ORF">HYH02_008922</name>
</gene>
<sequence>MDLASLVVDAAKEEYNKHWAEKAITLQFTSPHAPHRQTWPTVEFLPEAEAWVFRHAGMEFKVPREKGQDEFIAIFTTLVNMATTSLGVNPAPPYDPYQRYADDEEPHVKAVLYRQGKEITRLVVCQGENMRPEDIVSRLRILWYLQ</sequence>
<dbReference type="AlphaFoldDB" id="A0A835WD16"/>
<keyword evidence="2" id="KW-1185">Reference proteome</keyword>